<name>A0A0J8G6N3_9LIST</name>
<dbReference type="Gene3D" id="2.60.120.10">
    <property type="entry name" value="Jelly Rolls"/>
    <property type="match status" value="1"/>
</dbReference>
<evidence type="ECO:0000313" key="2">
    <source>
        <dbReference type="EMBL" id="KMT58247.1"/>
    </source>
</evidence>
<dbReference type="InterPro" id="IPR014710">
    <property type="entry name" value="RmlC-like_jellyroll"/>
</dbReference>
<gene>
    <name evidence="2" type="ORF">X560_2384</name>
</gene>
<dbReference type="Proteomes" id="UP000052258">
    <property type="component" value="Unassembled WGS sequence"/>
</dbReference>
<comment type="caution">
    <text evidence="2">The sequence shown here is derived from an EMBL/GenBank/DDBJ whole genome shotgun (WGS) entry which is preliminary data.</text>
</comment>
<dbReference type="OrthoDB" id="2360798at2"/>
<accession>A0A0J8G6N3</accession>
<dbReference type="PATRIC" id="fig|1430899.3.peg.2433"/>
<evidence type="ECO:0008006" key="4">
    <source>
        <dbReference type="Google" id="ProtNLM"/>
    </source>
</evidence>
<sequence length="219" mass="25632">MEELIALYTHDEVDRHFNEQKLFDFLLNQAKLKSSVQRVKNGRILNLRCSDETIFFIEKGIVSISVDESILYFTGANRFVGLESLLFHDSNDLEFTSVGEVEVLEFKKVDIIDALMNMQEGWLYGYLINVHLQELLVQQYMFSKMRTKKRSKELLKVLAKEVSNEDESLINLPKQLNYTVLTKYLGVSYVTIRKLFEEFRRESFILEGPNRSISINLEI</sequence>
<proteinExistence type="predicted"/>
<evidence type="ECO:0000256" key="1">
    <source>
        <dbReference type="ARBA" id="ARBA00023159"/>
    </source>
</evidence>
<dbReference type="InterPro" id="IPR018490">
    <property type="entry name" value="cNMP-bd_dom_sf"/>
</dbReference>
<dbReference type="AlphaFoldDB" id="A0A0J8G6N3"/>
<dbReference type="EMBL" id="AZHO01000032">
    <property type="protein sequence ID" value="KMT58247.1"/>
    <property type="molecule type" value="Genomic_DNA"/>
</dbReference>
<keyword evidence="3" id="KW-1185">Reference proteome</keyword>
<keyword evidence="1" id="KW-0010">Activator</keyword>
<organism evidence="2 3">
    <name type="scientific">Listeria fleischmannii 1991</name>
    <dbReference type="NCBI Taxonomy" id="1430899"/>
    <lineage>
        <taxon>Bacteria</taxon>
        <taxon>Bacillati</taxon>
        <taxon>Bacillota</taxon>
        <taxon>Bacilli</taxon>
        <taxon>Bacillales</taxon>
        <taxon>Listeriaceae</taxon>
        <taxon>Listeria</taxon>
    </lineage>
</organism>
<dbReference type="RefSeq" id="WP_007473127.1">
    <property type="nucleotide sequence ID" value="NZ_KQ130620.1"/>
</dbReference>
<protein>
    <recommendedName>
        <fullName evidence="4">Cyclic nucleotide-binding domain-containing protein</fullName>
    </recommendedName>
</protein>
<reference evidence="2 3" key="1">
    <citation type="journal article" date="2015" name="Genome Biol. Evol.">
        <title>Comparative Genomics of Listeria Sensu Lato: Genus-Wide Differences in Evolutionary Dynamics and the Progressive Gain of Complex, Potentially Pathogenicity-Related Traits through Lateral Gene Transfer.</title>
        <authorList>
            <person name="Chiara M."/>
            <person name="Caruso M."/>
            <person name="D'Erchia A.M."/>
            <person name="Manzari C."/>
            <person name="Fraccalvieri R."/>
            <person name="Goffredo E."/>
            <person name="Latorre L."/>
            <person name="Miccolupo A."/>
            <person name="Padalino I."/>
            <person name="Santagada G."/>
            <person name="Chiocco D."/>
            <person name="Pesole G."/>
            <person name="Horner D.S."/>
            <person name="Parisi A."/>
        </authorList>
    </citation>
    <scope>NUCLEOTIDE SEQUENCE [LARGE SCALE GENOMIC DNA]</scope>
    <source>
        <strain evidence="2 3">1991</strain>
    </source>
</reference>
<dbReference type="SUPFAM" id="SSF51206">
    <property type="entry name" value="cAMP-binding domain-like"/>
    <property type="match status" value="1"/>
</dbReference>
<evidence type="ECO:0000313" key="3">
    <source>
        <dbReference type="Proteomes" id="UP000052258"/>
    </source>
</evidence>